<reference evidence="1" key="1">
    <citation type="submission" date="2021-06" db="EMBL/GenBank/DDBJ databases">
        <authorList>
            <person name="Kallberg Y."/>
            <person name="Tangrot J."/>
            <person name="Rosling A."/>
        </authorList>
    </citation>
    <scope>NUCLEOTIDE SEQUENCE</scope>
    <source>
        <strain evidence="1">FL966</strain>
    </source>
</reference>
<evidence type="ECO:0000313" key="2">
    <source>
        <dbReference type="Proteomes" id="UP000789759"/>
    </source>
</evidence>
<gene>
    <name evidence="1" type="ORF">CPELLU_LOCUS4225</name>
</gene>
<keyword evidence="2" id="KW-1185">Reference proteome</keyword>
<sequence length="72" mass="8637">MLKIQSYYMTNIKSELIHYEKKLTESELYKVINNLTIIKVMAIENKKVIFNSDELFFEDTEFNQNTLNINEI</sequence>
<organism evidence="1 2">
    <name type="scientific">Cetraspora pellucida</name>
    <dbReference type="NCBI Taxonomy" id="1433469"/>
    <lineage>
        <taxon>Eukaryota</taxon>
        <taxon>Fungi</taxon>
        <taxon>Fungi incertae sedis</taxon>
        <taxon>Mucoromycota</taxon>
        <taxon>Glomeromycotina</taxon>
        <taxon>Glomeromycetes</taxon>
        <taxon>Diversisporales</taxon>
        <taxon>Gigasporaceae</taxon>
        <taxon>Cetraspora</taxon>
    </lineage>
</organism>
<dbReference type="Proteomes" id="UP000789759">
    <property type="component" value="Unassembled WGS sequence"/>
</dbReference>
<name>A0A9N9AT90_9GLOM</name>
<protein>
    <submittedName>
        <fullName evidence="1">269_t:CDS:1</fullName>
    </submittedName>
</protein>
<comment type="caution">
    <text evidence="1">The sequence shown here is derived from an EMBL/GenBank/DDBJ whole genome shotgun (WGS) entry which is preliminary data.</text>
</comment>
<proteinExistence type="predicted"/>
<dbReference type="EMBL" id="CAJVQA010002187">
    <property type="protein sequence ID" value="CAG8539371.1"/>
    <property type="molecule type" value="Genomic_DNA"/>
</dbReference>
<accession>A0A9N9AT90</accession>
<evidence type="ECO:0000313" key="1">
    <source>
        <dbReference type="EMBL" id="CAG8539371.1"/>
    </source>
</evidence>
<dbReference type="AlphaFoldDB" id="A0A9N9AT90"/>